<organism evidence="2 3">
    <name type="scientific">Desulfobacula phenolica</name>
    <dbReference type="NCBI Taxonomy" id="90732"/>
    <lineage>
        <taxon>Bacteria</taxon>
        <taxon>Pseudomonadati</taxon>
        <taxon>Thermodesulfobacteriota</taxon>
        <taxon>Desulfobacteria</taxon>
        <taxon>Desulfobacterales</taxon>
        <taxon>Desulfobacteraceae</taxon>
        <taxon>Desulfobacula</taxon>
    </lineage>
</organism>
<keyword evidence="3" id="KW-1185">Reference proteome</keyword>
<accession>A0A1H2JVY3</accession>
<name>A0A1H2JVY3_9BACT</name>
<keyword evidence="1" id="KW-0732">Signal</keyword>
<evidence type="ECO:0000313" key="2">
    <source>
        <dbReference type="EMBL" id="SDU60587.1"/>
    </source>
</evidence>
<reference evidence="3" key="1">
    <citation type="submission" date="2016-10" db="EMBL/GenBank/DDBJ databases">
        <authorList>
            <person name="Varghese N."/>
            <person name="Submissions S."/>
        </authorList>
    </citation>
    <scope>NUCLEOTIDE SEQUENCE [LARGE SCALE GENOMIC DNA]</scope>
    <source>
        <strain evidence="3">DSM 3384</strain>
    </source>
</reference>
<dbReference type="AlphaFoldDB" id="A0A1H2JVY3"/>
<proteinExistence type="predicted"/>
<evidence type="ECO:0000313" key="3">
    <source>
        <dbReference type="Proteomes" id="UP000199608"/>
    </source>
</evidence>
<dbReference type="Proteomes" id="UP000199608">
    <property type="component" value="Unassembled WGS sequence"/>
</dbReference>
<gene>
    <name evidence="2" type="ORF">SAMN04487931_11647</name>
</gene>
<evidence type="ECO:0000256" key="1">
    <source>
        <dbReference type="SAM" id="SignalP"/>
    </source>
</evidence>
<feature type="chain" id="PRO_5011598401" evidence="1">
    <location>
        <begin position="21"/>
        <end position="140"/>
    </location>
</feature>
<dbReference type="EMBL" id="FNLL01000016">
    <property type="protein sequence ID" value="SDU60587.1"/>
    <property type="molecule type" value="Genomic_DNA"/>
</dbReference>
<feature type="signal peptide" evidence="1">
    <location>
        <begin position="1"/>
        <end position="20"/>
    </location>
</feature>
<protein>
    <submittedName>
        <fullName evidence="2">Uncharacterized protein</fullName>
    </submittedName>
</protein>
<sequence length="140" mass="13914">MKKIFYAICLIALIASPVYAAQSGSSSGSITLDDSVGAGPGITGIAISANSYANYSGAATAGGYAGSAGQIMSACAASLKADKDIALYFAVRSSMDPLDTDDNGVYQKAAAGTAIATGTVDGYLVGTNFSGSWMLRGGSQ</sequence>